<reference evidence="3" key="1">
    <citation type="journal article" date="2019" name="Int. J. Syst. Evol. Microbiol.">
        <title>The Global Catalogue of Microorganisms (GCM) 10K type strain sequencing project: providing services to taxonomists for standard genome sequencing and annotation.</title>
        <authorList>
            <consortium name="The Broad Institute Genomics Platform"/>
            <consortium name="The Broad Institute Genome Sequencing Center for Infectious Disease"/>
            <person name="Wu L."/>
            <person name="Ma J."/>
        </authorList>
    </citation>
    <scope>NUCLEOTIDE SEQUENCE [LARGE SCALE GENOMIC DNA]</scope>
    <source>
        <strain evidence="3">JCM 17027</strain>
    </source>
</reference>
<feature type="region of interest" description="Disordered" evidence="1">
    <location>
        <begin position="56"/>
        <end position="128"/>
    </location>
</feature>
<comment type="caution">
    <text evidence="2">The sequence shown here is derived from an EMBL/GenBank/DDBJ whole genome shotgun (WGS) entry which is preliminary data.</text>
</comment>
<dbReference type="Proteomes" id="UP001500034">
    <property type="component" value="Unassembled WGS sequence"/>
</dbReference>
<evidence type="ECO:0000256" key="1">
    <source>
        <dbReference type="SAM" id="MobiDB-lite"/>
    </source>
</evidence>
<sequence>MWSTEPNIGAAVHQGDRTGPGVGRFGRPTGPTQHVRAVVEREVPGGDRVREHVRVTGTTLQRDVDDGRDAAAGVPFLGPFLRGGDQGPQRATGARGRVRGPHPRGKSRSSQMCGPTHDRAGICVTMTG</sequence>
<accession>A0ABP7SGG9</accession>
<proteinExistence type="predicted"/>
<dbReference type="EMBL" id="BAABCQ010000221">
    <property type="protein sequence ID" value="GAA4011381.1"/>
    <property type="molecule type" value="Genomic_DNA"/>
</dbReference>
<feature type="compositionally biased region" description="Basic residues" evidence="1">
    <location>
        <begin position="96"/>
        <end position="107"/>
    </location>
</feature>
<protein>
    <submittedName>
        <fullName evidence="2">Uncharacterized protein</fullName>
    </submittedName>
</protein>
<keyword evidence="3" id="KW-1185">Reference proteome</keyword>
<evidence type="ECO:0000313" key="2">
    <source>
        <dbReference type="EMBL" id="GAA4011381.1"/>
    </source>
</evidence>
<gene>
    <name evidence="2" type="ORF">GCM10022384_65550</name>
</gene>
<name>A0ABP7SGG9_9ACTN</name>
<evidence type="ECO:0000313" key="3">
    <source>
        <dbReference type="Proteomes" id="UP001500034"/>
    </source>
</evidence>
<feature type="region of interest" description="Disordered" evidence="1">
    <location>
        <begin position="1"/>
        <end position="33"/>
    </location>
</feature>
<organism evidence="2 3">
    <name type="scientific">Streptomyces marokkonensis</name>
    <dbReference type="NCBI Taxonomy" id="324855"/>
    <lineage>
        <taxon>Bacteria</taxon>
        <taxon>Bacillati</taxon>
        <taxon>Actinomycetota</taxon>
        <taxon>Actinomycetes</taxon>
        <taxon>Kitasatosporales</taxon>
        <taxon>Streptomycetaceae</taxon>
        <taxon>Streptomyces</taxon>
    </lineage>
</organism>